<evidence type="ECO:0000313" key="2">
    <source>
        <dbReference type="Proteomes" id="UP000463700"/>
    </source>
</evidence>
<dbReference type="Proteomes" id="UP000463700">
    <property type="component" value="Unassembled WGS sequence"/>
</dbReference>
<protein>
    <submittedName>
        <fullName evidence="1">IS5/IS1182 family transposase</fullName>
    </submittedName>
</protein>
<dbReference type="EMBL" id="VOSW01000330">
    <property type="protein sequence ID" value="KAE8753293.1"/>
    <property type="molecule type" value="Genomic_DNA"/>
</dbReference>
<proteinExistence type="predicted"/>
<organism evidence="1 2">
    <name type="scientific">Paraburkholderia madseniana</name>
    <dbReference type="NCBI Taxonomy" id="2599607"/>
    <lineage>
        <taxon>Bacteria</taxon>
        <taxon>Pseudomonadati</taxon>
        <taxon>Pseudomonadota</taxon>
        <taxon>Betaproteobacteria</taxon>
        <taxon>Burkholderiales</taxon>
        <taxon>Burkholderiaceae</taxon>
        <taxon>Paraburkholderia</taxon>
    </lineage>
</organism>
<reference evidence="1 2" key="1">
    <citation type="journal article" date="2020" name="Int. J. Syst. Evol. Microbiol.">
        <title>Paraburkholderia madseniana sp. nov., a phenolic acid-degrading bacterium isolated from acidic forest soil.</title>
        <authorList>
            <person name="Wilhelm R.C."/>
            <person name="Murphy S.J.L."/>
            <person name="Feriancek N.M."/>
            <person name="Karasz D.C."/>
            <person name="DeRito C.M."/>
            <person name="Newman J.D."/>
            <person name="Buckley D.H."/>
        </authorList>
    </citation>
    <scope>NUCLEOTIDE SEQUENCE [LARGE SCALE GENOMIC DNA]</scope>
    <source>
        <strain evidence="1 2">RP11</strain>
    </source>
</reference>
<accession>A0A6N6VXV5</accession>
<evidence type="ECO:0000313" key="1">
    <source>
        <dbReference type="EMBL" id="KAE8753293.1"/>
    </source>
</evidence>
<comment type="caution">
    <text evidence="1">The sequence shown here is derived from an EMBL/GenBank/DDBJ whole genome shotgun (WGS) entry which is preliminary data.</text>
</comment>
<feature type="non-terminal residue" evidence="1">
    <location>
        <position position="51"/>
    </location>
</feature>
<dbReference type="AlphaFoldDB" id="A0A6N6VXV5"/>
<sequence>MKRFVEGDERKQVALLPECVDDYIGQDNPVRIVDVFVDELDLTTLGFNGTT</sequence>
<gene>
    <name evidence="1" type="ORF">FSO04_46050</name>
</gene>
<name>A0A6N6VXV5_9BURK</name>